<evidence type="ECO:0000256" key="4">
    <source>
        <dbReference type="ARBA" id="ARBA00022505"/>
    </source>
</evidence>
<dbReference type="GO" id="GO:0006777">
    <property type="term" value="P:Mo-molybdopterin cofactor biosynthetic process"/>
    <property type="evidence" value="ECO:0007669"/>
    <property type="project" value="UniProtKB-UniRule"/>
</dbReference>
<dbReference type="SUPFAM" id="SSF63867">
    <property type="entry name" value="MoeA C-terminal domain-like"/>
    <property type="match status" value="1"/>
</dbReference>
<comment type="pathway">
    <text evidence="2 7">Cofactor biosynthesis; molybdopterin biosynthesis.</text>
</comment>
<sequence length="392" mass="39813">MAVPRSIAEHVAFVTSLVSPLPARSMPPETGFALAVDAVARLAVPPFDNSAMDGFLAHRADLPGELRVVADVPAGGHPVRLGPGEAARIMTGAPIGPDGDCVIPVEDTDHPAGPGPLPATVRAPAFSGRSHIRPRGDNSSPGDVVLAAGSPIDAGALAALISAGVTEVHTHPRPRVAVISSGDELIPAGQPLAEGHIPDSNLPMLAALARANGAADVLQLHASDRDGDFRTVLDEAATAADVVVTSGGVSTGAFDVVKAVTSGHDMWFGSVAMRPGSPQGAGLWNGRPLLCLPGNPVAAFVSFHLFVAPVLRRLAGDTRPVSRVRLAGGVDTFPAAGGVTRIVPVRLTLDGEITAEPFHSRGSSHLVASLAGTDGLAVIAGGDTIDIILTRN</sequence>
<reference evidence="9 10" key="1">
    <citation type="submission" date="2013-09" db="EMBL/GenBank/DDBJ databases">
        <title>Complete genome sequence of Corynebacterium doosanense CAU 212(T) (=DSM 45436(T)), isolated from activated sludge.</title>
        <authorList>
            <person name="Schaffert L."/>
            <person name="Albersmeier A."/>
            <person name="Kalinowski J."/>
            <person name="Ruckert C."/>
        </authorList>
    </citation>
    <scope>NUCLEOTIDE SEQUENCE [LARGE SCALE GENOMIC DNA]</scope>
    <source>
        <strain evidence="9 10">CAU 212</strain>
    </source>
</reference>
<dbReference type="InterPro" id="IPR036425">
    <property type="entry name" value="MoaB/Mog-like_dom_sf"/>
</dbReference>
<keyword evidence="7" id="KW-0808">Transferase</keyword>
<dbReference type="InterPro" id="IPR036135">
    <property type="entry name" value="MoeA_linker/N_sf"/>
</dbReference>
<dbReference type="NCBIfam" id="TIGR00177">
    <property type="entry name" value="molyb_syn"/>
    <property type="match status" value="1"/>
</dbReference>
<dbReference type="Pfam" id="PF03454">
    <property type="entry name" value="MoeA_C"/>
    <property type="match status" value="1"/>
</dbReference>
<dbReference type="Proteomes" id="UP000029914">
    <property type="component" value="Chromosome"/>
</dbReference>
<evidence type="ECO:0000313" key="10">
    <source>
        <dbReference type="Proteomes" id="UP000029914"/>
    </source>
</evidence>
<evidence type="ECO:0000256" key="3">
    <source>
        <dbReference type="ARBA" id="ARBA00010763"/>
    </source>
</evidence>
<dbReference type="SUPFAM" id="SSF53218">
    <property type="entry name" value="Molybdenum cofactor biosynthesis proteins"/>
    <property type="match status" value="1"/>
</dbReference>
<keyword evidence="7" id="KW-0479">Metal-binding</keyword>
<evidence type="ECO:0000259" key="8">
    <source>
        <dbReference type="SMART" id="SM00852"/>
    </source>
</evidence>
<dbReference type="UniPathway" id="UPA00344"/>
<dbReference type="EC" id="2.10.1.1" evidence="7"/>
<organism evidence="9 10">
    <name type="scientific">Corynebacterium doosanense CAU 212 = DSM 45436</name>
    <dbReference type="NCBI Taxonomy" id="558173"/>
    <lineage>
        <taxon>Bacteria</taxon>
        <taxon>Bacillati</taxon>
        <taxon>Actinomycetota</taxon>
        <taxon>Actinomycetes</taxon>
        <taxon>Mycobacteriales</taxon>
        <taxon>Corynebacteriaceae</taxon>
        <taxon>Corynebacterium</taxon>
    </lineage>
</organism>
<dbReference type="InterPro" id="IPR036688">
    <property type="entry name" value="MoeA_C_domain_IV_sf"/>
</dbReference>
<comment type="similarity">
    <text evidence="3 7">Belongs to the MoeA family.</text>
</comment>
<keyword evidence="10" id="KW-1185">Reference proteome</keyword>
<feature type="domain" description="MoaB/Mog" evidence="8">
    <location>
        <begin position="177"/>
        <end position="313"/>
    </location>
</feature>
<dbReference type="InterPro" id="IPR005111">
    <property type="entry name" value="MoeA_C_domain_IV"/>
</dbReference>
<dbReference type="HOGENOM" id="CLU_010186_7_0_11"/>
<dbReference type="Pfam" id="PF00994">
    <property type="entry name" value="MoCF_biosynth"/>
    <property type="match status" value="1"/>
</dbReference>
<dbReference type="Gene3D" id="3.90.105.10">
    <property type="entry name" value="Molybdopterin biosynthesis moea protein, domain 2"/>
    <property type="match status" value="1"/>
</dbReference>
<name>A0A097IFC9_9CORY</name>
<dbReference type="GO" id="GO:0046872">
    <property type="term" value="F:metal ion binding"/>
    <property type="evidence" value="ECO:0007669"/>
    <property type="project" value="UniProtKB-UniRule"/>
</dbReference>
<evidence type="ECO:0000256" key="7">
    <source>
        <dbReference type="RuleBase" id="RU365090"/>
    </source>
</evidence>
<accession>A0A097IFC9</accession>
<dbReference type="InterPro" id="IPR005110">
    <property type="entry name" value="MoeA_linker/N"/>
</dbReference>
<dbReference type="NCBIfam" id="NF045515">
    <property type="entry name" value="Glp_gephyrin"/>
    <property type="match status" value="1"/>
</dbReference>
<evidence type="ECO:0000256" key="6">
    <source>
        <dbReference type="ARBA" id="ARBA00047317"/>
    </source>
</evidence>
<dbReference type="InterPro" id="IPR038987">
    <property type="entry name" value="MoeA-like"/>
</dbReference>
<comment type="function">
    <text evidence="1 7">Catalyzes the insertion of molybdate into adenylated molybdopterin with the concomitant release of AMP.</text>
</comment>
<evidence type="ECO:0000313" key="9">
    <source>
        <dbReference type="EMBL" id="AIT60842.1"/>
    </source>
</evidence>
<dbReference type="EMBL" id="CP006764">
    <property type="protein sequence ID" value="AIT60842.1"/>
    <property type="molecule type" value="Genomic_DNA"/>
</dbReference>
<dbReference type="KEGG" id="cdo:CDOO_05930"/>
<dbReference type="AlphaFoldDB" id="A0A097IFC9"/>
<evidence type="ECO:0000256" key="1">
    <source>
        <dbReference type="ARBA" id="ARBA00002901"/>
    </source>
</evidence>
<dbReference type="Gene3D" id="2.40.340.10">
    <property type="entry name" value="MoeA, C-terminal, domain IV"/>
    <property type="match status" value="1"/>
</dbReference>
<dbReference type="SMART" id="SM00852">
    <property type="entry name" value="MoCF_biosynth"/>
    <property type="match status" value="1"/>
</dbReference>
<comment type="cofactor">
    <cofactor evidence="7">
        <name>Mg(2+)</name>
        <dbReference type="ChEBI" id="CHEBI:18420"/>
    </cofactor>
</comment>
<evidence type="ECO:0000256" key="2">
    <source>
        <dbReference type="ARBA" id="ARBA00005046"/>
    </source>
</evidence>
<dbReference type="eggNOG" id="COG0303">
    <property type="taxonomic scope" value="Bacteria"/>
</dbReference>
<dbReference type="InterPro" id="IPR001453">
    <property type="entry name" value="MoaB/Mog_dom"/>
</dbReference>
<dbReference type="STRING" id="558173.CDOO_05930"/>
<dbReference type="Pfam" id="PF03453">
    <property type="entry name" value="MoeA_N"/>
    <property type="match status" value="1"/>
</dbReference>
<keyword evidence="5 7" id="KW-0501">Molybdenum cofactor biosynthesis</keyword>
<dbReference type="GO" id="GO:0061599">
    <property type="term" value="F:molybdopterin molybdotransferase activity"/>
    <property type="evidence" value="ECO:0007669"/>
    <property type="project" value="UniProtKB-UniRule"/>
</dbReference>
<dbReference type="Gene3D" id="3.40.980.10">
    <property type="entry name" value="MoaB/Mog-like domain"/>
    <property type="match status" value="1"/>
</dbReference>
<keyword evidence="7" id="KW-0460">Magnesium</keyword>
<dbReference type="OrthoDB" id="9804758at2"/>
<protein>
    <recommendedName>
        <fullName evidence="7">Molybdopterin molybdenumtransferase</fullName>
        <ecNumber evidence="7">2.10.1.1</ecNumber>
    </recommendedName>
</protein>
<proteinExistence type="inferred from homology"/>
<dbReference type="Gene3D" id="2.170.190.11">
    <property type="entry name" value="Molybdopterin biosynthesis moea protein, domain 3"/>
    <property type="match status" value="1"/>
</dbReference>
<dbReference type="SUPFAM" id="SSF63882">
    <property type="entry name" value="MoeA N-terminal region -like"/>
    <property type="match status" value="1"/>
</dbReference>
<dbReference type="PANTHER" id="PTHR10192:SF5">
    <property type="entry name" value="GEPHYRIN"/>
    <property type="match status" value="1"/>
</dbReference>
<comment type="catalytic activity">
    <reaction evidence="6">
        <text>adenylyl-molybdopterin + molybdate = Mo-molybdopterin + AMP + H(+)</text>
        <dbReference type="Rhea" id="RHEA:35047"/>
        <dbReference type="ChEBI" id="CHEBI:15378"/>
        <dbReference type="ChEBI" id="CHEBI:36264"/>
        <dbReference type="ChEBI" id="CHEBI:62727"/>
        <dbReference type="ChEBI" id="CHEBI:71302"/>
        <dbReference type="ChEBI" id="CHEBI:456215"/>
        <dbReference type="EC" id="2.10.1.1"/>
    </reaction>
</comment>
<dbReference type="CDD" id="cd00887">
    <property type="entry name" value="MoeA"/>
    <property type="match status" value="1"/>
</dbReference>
<gene>
    <name evidence="9" type="ORF">CDOO_05930</name>
</gene>
<evidence type="ECO:0000256" key="5">
    <source>
        <dbReference type="ARBA" id="ARBA00023150"/>
    </source>
</evidence>
<dbReference type="PANTHER" id="PTHR10192">
    <property type="entry name" value="MOLYBDOPTERIN BIOSYNTHESIS PROTEIN"/>
    <property type="match status" value="1"/>
</dbReference>
<keyword evidence="4 7" id="KW-0500">Molybdenum</keyword>
<dbReference type="GO" id="GO:0005829">
    <property type="term" value="C:cytosol"/>
    <property type="evidence" value="ECO:0007669"/>
    <property type="project" value="TreeGrafter"/>
</dbReference>